<gene>
    <name evidence="6" type="ORF">OFUS_LOCUS13780</name>
</gene>
<keyword evidence="2" id="KW-0677">Repeat</keyword>
<feature type="compositionally biased region" description="Basic and acidic residues" evidence="5">
    <location>
        <begin position="263"/>
        <end position="291"/>
    </location>
</feature>
<dbReference type="EMBL" id="CAIIXF020000007">
    <property type="protein sequence ID" value="CAH1788208.1"/>
    <property type="molecule type" value="Genomic_DNA"/>
</dbReference>
<evidence type="ECO:0000256" key="3">
    <source>
        <dbReference type="ARBA" id="ARBA00022771"/>
    </source>
</evidence>
<dbReference type="GO" id="GO:0043565">
    <property type="term" value="F:sequence-specific DNA binding"/>
    <property type="evidence" value="ECO:0007669"/>
    <property type="project" value="TreeGrafter"/>
</dbReference>
<dbReference type="PROSITE" id="PS00028">
    <property type="entry name" value="ZINC_FINGER_C2H2_1"/>
    <property type="match status" value="4"/>
</dbReference>
<name>A0A8J1Y535_OWEFU</name>
<feature type="compositionally biased region" description="Basic residues" evidence="5">
    <location>
        <begin position="337"/>
        <end position="346"/>
    </location>
</feature>
<evidence type="ECO:0000313" key="6">
    <source>
        <dbReference type="EMBL" id="CAH1788208.1"/>
    </source>
</evidence>
<protein>
    <submittedName>
        <fullName evidence="6">Uncharacterized protein</fullName>
    </submittedName>
</protein>
<feature type="region of interest" description="Disordered" evidence="5">
    <location>
        <begin position="1"/>
        <end position="31"/>
    </location>
</feature>
<keyword evidence="4" id="KW-0862">Zinc</keyword>
<accession>A0A8J1Y535</accession>
<feature type="region of interest" description="Disordered" evidence="5">
    <location>
        <begin position="241"/>
        <end position="346"/>
    </location>
</feature>
<keyword evidence="1" id="KW-0479">Metal-binding</keyword>
<dbReference type="Proteomes" id="UP000749559">
    <property type="component" value="Unassembled WGS sequence"/>
</dbReference>
<reference evidence="6" key="1">
    <citation type="submission" date="2022-03" db="EMBL/GenBank/DDBJ databases">
        <authorList>
            <person name="Martin C."/>
        </authorList>
    </citation>
    <scope>NUCLEOTIDE SEQUENCE</scope>
</reference>
<dbReference type="PANTHER" id="PTHR24408:SF58">
    <property type="entry name" value="TRANSCRIPTION FACTOR (TFIIIA), PUTATIVE (AFU_ORTHOLOGUE AFUA_1G05150)-RELATED"/>
    <property type="match status" value="1"/>
</dbReference>
<dbReference type="GO" id="GO:0005634">
    <property type="term" value="C:nucleus"/>
    <property type="evidence" value="ECO:0007669"/>
    <property type="project" value="TreeGrafter"/>
</dbReference>
<dbReference type="Pfam" id="PF00096">
    <property type="entry name" value="zf-C2H2"/>
    <property type="match status" value="3"/>
</dbReference>
<dbReference type="PANTHER" id="PTHR24408">
    <property type="entry name" value="ZINC FINGER PROTEIN"/>
    <property type="match status" value="1"/>
</dbReference>
<keyword evidence="3" id="KW-0863">Zinc-finger</keyword>
<evidence type="ECO:0000313" key="7">
    <source>
        <dbReference type="Proteomes" id="UP000749559"/>
    </source>
</evidence>
<dbReference type="PROSITE" id="PS50157">
    <property type="entry name" value="ZINC_FINGER_C2H2_2"/>
    <property type="match status" value="6"/>
</dbReference>
<dbReference type="SUPFAM" id="SSF57667">
    <property type="entry name" value="beta-beta-alpha zinc fingers"/>
    <property type="match status" value="4"/>
</dbReference>
<feature type="compositionally biased region" description="Basic and acidic residues" evidence="5">
    <location>
        <begin position="241"/>
        <end position="251"/>
    </location>
</feature>
<sequence>MDESSNNVKAVLDGLPDSVSNTEPESLYPRDIKNNLDSTLNELEYATHLPTEQAQHPAKQDEDSIQHELLQVPVEHHSMEQAPYPVLHGILKNPDIKMQATSLNEGEHHTMEVVPKALNQDSLLEYENANVESHDKSAMLKVFGTITATLTQDVLNRIPGAIDAKLLFLSHIPKNPNRSDLKINIAENNDVSLEGDIPTLSSIEHELNELFEFPKTKCDKSIECTLLKPVYSRHGRLVKPISRDSPVESKPAKTTGSSLRIRVKIDESNNKDQTNDEQCAKERIRDNQKIDDDNEDSKDDDGDNPDKEDLDDSDMDVDYDPTKDDEDEGSKSEKENKRRKRRKRGLGFRSKSTKDYEKDTPYKFFCKICSYKTKREKHLIKHRMVHEQKNPKLYKCSQCDFTAIRQGHYKRHLIRHSEDIIKCKLCSYVTNLLSCMDRHVKKRHPAEHMKSMQKYQCEFGDCTYSTSNKILLERHNSRHESGVGVDEEGNVIPFECKECDYKTVRREHFLRHTKHVHSEDRPHLCDMCGRGFKRKDALQQHRFIHLNPEERHYQFNCKVCRKGFRAQAHLKEHMSIHSPLKAFLCEVCGAAFKTKSVQQKHINTIHKNPRAFPCAFCSKKFNRKFSLIRHLRTHDTPGMQKLNTGLDFDRKPQIQNAELLDAVETKFQQQDSQDTQQIQVIEVVPSDHDIYLQTGPGGNYEVQTLQTYQFGGQAYPIDSQQQTIQLGSQQVQVDEQQVQEGNQPVQMGSQQIVHLGSQQLGQLVQLSNIQVEDGSHVGSQKTVQIGSQESVQVGSEEDAVIQDDNQTVRQVPVTVEETDGQQQVVSQAQFIPANEASTALLYLTNNYQQY</sequence>
<dbReference type="InterPro" id="IPR013087">
    <property type="entry name" value="Znf_C2H2_type"/>
</dbReference>
<keyword evidence="7" id="KW-1185">Reference proteome</keyword>
<dbReference type="SMART" id="SM00355">
    <property type="entry name" value="ZnF_C2H2"/>
    <property type="match status" value="9"/>
</dbReference>
<dbReference type="InterPro" id="IPR036236">
    <property type="entry name" value="Znf_C2H2_sf"/>
</dbReference>
<evidence type="ECO:0000256" key="2">
    <source>
        <dbReference type="ARBA" id="ARBA00022737"/>
    </source>
</evidence>
<dbReference type="GO" id="GO:0008270">
    <property type="term" value="F:zinc ion binding"/>
    <property type="evidence" value="ECO:0007669"/>
    <property type="project" value="UniProtKB-KW"/>
</dbReference>
<dbReference type="Gene3D" id="3.30.160.60">
    <property type="entry name" value="Classic Zinc Finger"/>
    <property type="match status" value="5"/>
</dbReference>
<feature type="compositionally biased region" description="Acidic residues" evidence="5">
    <location>
        <begin position="292"/>
        <end position="328"/>
    </location>
</feature>
<dbReference type="AlphaFoldDB" id="A0A8J1Y535"/>
<evidence type="ECO:0000256" key="4">
    <source>
        <dbReference type="ARBA" id="ARBA00022833"/>
    </source>
</evidence>
<dbReference type="GO" id="GO:0000981">
    <property type="term" value="F:DNA-binding transcription factor activity, RNA polymerase II-specific"/>
    <property type="evidence" value="ECO:0007669"/>
    <property type="project" value="TreeGrafter"/>
</dbReference>
<organism evidence="6 7">
    <name type="scientific">Owenia fusiformis</name>
    <name type="common">Polychaete worm</name>
    <dbReference type="NCBI Taxonomy" id="6347"/>
    <lineage>
        <taxon>Eukaryota</taxon>
        <taxon>Metazoa</taxon>
        <taxon>Spiralia</taxon>
        <taxon>Lophotrochozoa</taxon>
        <taxon>Annelida</taxon>
        <taxon>Polychaeta</taxon>
        <taxon>Sedentaria</taxon>
        <taxon>Canalipalpata</taxon>
        <taxon>Sabellida</taxon>
        <taxon>Oweniida</taxon>
        <taxon>Oweniidae</taxon>
        <taxon>Owenia</taxon>
    </lineage>
</organism>
<evidence type="ECO:0000256" key="5">
    <source>
        <dbReference type="SAM" id="MobiDB-lite"/>
    </source>
</evidence>
<dbReference type="OrthoDB" id="3561125at2759"/>
<proteinExistence type="predicted"/>
<evidence type="ECO:0000256" key="1">
    <source>
        <dbReference type="ARBA" id="ARBA00022723"/>
    </source>
</evidence>
<comment type="caution">
    <text evidence="6">The sequence shown here is derived from an EMBL/GenBank/DDBJ whole genome shotgun (WGS) entry which is preliminary data.</text>
</comment>